<dbReference type="PROSITE" id="PS50088">
    <property type="entry name" value="ANK_REPEAT"/>
    <property type="match status" value="5"/>
</dbReference>
<feature type="region of interest" description="Disordered" evidence="5">
    <location>
        <begin position="267"/>
        <end position="297"/>
    </location>
</feature>
<proteinExistence type="predicted"/>
<evidence type="ECO:0000256" key="1">
    <source>
        <dbReference type="ARBA" id="ARBA00004906"/>
    </source>
</evidence>
<comment type="caution">
    <text evidence="7">The sequence shown here is derived from an EMBL/GenBank/DDBJ whole genome shotgun (WGS) entry which is preliminary data.</text>
</comment>
<dbReference type="InterPro" id="IPR036770">
    <property type="entry name" value="Ankyrin_rpt-contain_sf"/>
</dbReference>
<dbReference type="Pfam" id="PF13358">
    <property type="entry name" value="DDE_3"/>
    <property type="match status" value="1"/>
</dbReference>
<protein>
    <recommendedName>
        <fullName evidence="6">SOCS box domain-containing protein</fullName>
    </recommendedName>
</protein>
<feature type="repeat" description="ANK" evidence="4">
    <location>
        <begin position="789"/>
        <end position="821"/>
    </location>
</feature>
<dbReference type="PROSITE" id="PS50297">
    <property type="entry name" value="ANK_REP_REGION"/>
    <property type="match status" value="4"/>
</dbReference>
<evidence type="ECO:0000256" key="2">
    <source>
        <dbReference type="ARBA" id="ARBA00022737"/>
    </source>
</evidence>
<evidence type="ECO:0000259" key="6">
    <source>
        <dbReference type="PROSITE" id="PS50225"/>
    </source>
</evidence>
<feature type="repeat" description="ANK" evidence="4">
    <location>
        <begin position="822"/>
        <end position="862"/>
    </location>
</feature>
<dbReference type="InterPro" id="IPR036036">
    <property type="entry name" value="SOCS_box-like_dom_sf"/>
</dbReference>
<reference evidence="7 8" key="1">
    <citation type="submission" date="2021-04" db="EMBL/GenBank/DDBJ databases">
        <authorList>
            <person name="De Guttry C."/>
            <person name="Zahm M."/>
            <person name="Klopp C."/>
            <person name="Cabau C."/>
            <person name="Louis A."/>
            <person name="Berthelot C."/>
            <person name="Parey E."/>
            <person name="Roest Crollius H."/>
            <person name="Montfort J."/>
            <person name="Robinson-Rechavi M."/>
            <person name="Bucao C."/>
            <person name="Bouchez O."/>
            <person name="Gislard M."/>
            <person name="Lluch J."/>
            <person name="Milhes M."/>
            <person name="Lampietro C."/>
            <person name="Lopez Roques C."/>
            <person name="Donnadieu C."/>
            <person name="Braasch I."/>
            <person name="Desvignes T."/>
            <person name="Postlethwait J."/>
            <person name="Bobe J."/>
            <person name="Wedekind C."/>
            <person name="Guiguen Y."/>
        </authorList>
    </citation>
    <scope>NUCLEOTIDE SEQUENCE [LARGE SCALE GENOMIC DNA]</scope>
    <source>
        <strain evidence="7">Cs_M1</strain>
        <tissue evidence="7">Blood</tissue>
    </source>
</reference>
<feature type="compositionally biased region" description="Basic and acidic residues" evidence="5">
    <location>
        <begin position="155"/>
        <end position="167"/>
    </location>
</feature>
<feature type="repeat" description="ANK" evidence="4">
    <location>
        <begin position="722"/>
        <end position="754"/>
    </location>
</feature>
<evidence type="ECO:0000256" key="5">
    <source>
        <dbReference type="SAM" id="MobiDB-lite"/>
    </source>
</evidence>
<dbReference type="InterPro" id="IPR001496">
    <property type="entry name" value="SOCS_box"/>
</dbReference>
<keyword evidence="3 4" id="KW-0040">ANK repeat</keyword>
<dbReference type="PROSITE" id="PS50225">
    <property type="entry name" value="SOCS"/>
    <property type="match status" value="1"/>
</dbReference>
<dbReference type="EMBL" id="JAGTTL010000025">
    <property type="protein sequence ID" value="KAK6302769.1"/>
    <property type="molecule type" value="Genomic_DNA"/>
</dbReference>
<dbReference type="GO" id="GO:0005737">
    <property type="term" value="C:cytoplasm"/>
    <property type="evidence" value="ECO:0007669"/>
    <property type="project" value="TreeGrafter"/>
</dbReference>
<dbReference type="Gene3D" id="1.25.40.20">
    <property type="entry name" value="Ankyrin repeat-containing domain"/>
    <property type="match status" value="1"/>
</dbReference>
<feature type="repeat" description="ANK" evidence="4">
    <location>
        <begin position="690"/>
        <end position="722"/>
    </location>
</feature>
<dbReference type="InterPro" id="IPR002110">
    <property type="entry name" value="Ankyrin_rpt"/>
</dbReference>
<feature type="region of interest" description="Disordered" evidence="5">
    <location>
        <begin position="1419"/>
        <end position="1445"/>
    </location>
</feature>
<dbReference type="Gene3D" id="3.30.420.10">
    <property type="entry name" value="Ribonuclease H-like superfamily/Ribonuclease H"/>
    <property type="match status" value="2"/>
</dbReference>
<sequence>MAADEWHDNEPQDLVKTILQMKKPDVEVLGWCGYILEVAYAFNTIVHTKLIINLGALGLNPALCNWALDFLTGRPQVIISTGAAQGRLKKFSLALRASQNRVVRSSQCITGDTLPDLQNIYSTRWKAKKVIKDLSHPSHGLFTPLSPRRRGKASRGAEDQEKSQEKRNYPVFAGSDMSINLLSANHGNAWNVLMPGILAVGGVAWMGVGQGDGALEVKTSLVPSPLRTRERAMCPPKQDPAKPHCLLNPEASCTNVSEETPYNWRPCQRAWPGPPQESLERYGTRTSQPAKPSPNPDDAVPIVCRLMGLPVAAGCDTARVEPAVTPQALRYSALDRCSTREGMRCLTKFLCGDGRTFQKDNHFCSTPPIRPLWTSDWGRRFTFQQDNDPKHTAKTTQEWLQDKSLNVFEWPSQSPDLNPIEHLWLDLKIAVQRRSPINLTELERICREEWEKLPKYSCAKLVIAMIRNRRTLQRMVRSAQRITGSTLPALQDIYSTRCHRKAKKIINDLSHPSHGLFTPLSSRRRARSQPVSQSFNMSGGGSFVFTPTALRSLQLDEDMLERDKYKKQLASHQLNGYMLKKEARDRVGPAPTRSCTYIRPPAVCHDLVIQNAIYTGDADAVQHFFPRGVTSNLIIKPQGGDMRWVARGEDEPECEDLIDAVYDTSNIEEWKNFRHHYRTLRLWSLTYEQQLTTPLHITAGRGFVDCLRHLLQRGASVDLAPGGTTALHEACQSGQPQCVKLLLSHGANSNAVSEDGLMPLHMCTSPESLVCAKHLLQFGAAINGRSLNEDNTPLHVAARNGLPGHTELYLRYGAALEKQNDDGLTPLNAACSQPQEKYDLERYTKVCELLLAAGADVNTGDQDKQSPLHMACKNVNPDVVDRLLAHGACVNTMCYSGNAPMQNVLKHDAATTMLHCGDGVLGVMRAVRRPGLGDGQEDAEQGESDDSGGTPPPIRRLESTMDRTEYAGAPSMSSGGGGASRISFSWSGPATTGLRRDTWNEGLMRCIHWTLTAVAIGARLMPTDSPLQMDMRSVPCLLRAPKPFIHRRSLDLALMPGCQDWLIPQHTLKRSKISGGVAKASALTFCDPGIYVSLKTNRARNMAHLALRGFSLLAARMYSRLRCTAPIPASDASTSTWNAKEGSGCASTGTEVNRSFRCLNALSASADHCKRTGPPFSREVMGAATCPKPRINLRGAVTSLINPDPKGRLSRAWIGKGTSTAPPSSIGLGSEVLGDGMDGPSSGRPRVANRVSRRIDIVRKSSANSCALLFACLSPREREPNPTGLRRWNDGLWIMASWLLTHSSNDPVGTADPADSMVVLKYCCVSPRTIEVLLNAYDRLKVTDDWVEAVSPEMFKEHKGFYESVFSLQQTPRSLQHLARWKFRNYLDGQVHKVVPHLDLPTFIKNFLLLDFYPPQELPGPRLSADPGTRRQESPHSDDLHGRDKGSDLLNFSETFQTIPGETKLYSSDDEKLDLKSADTACSDREDSSAVDSENESFSDGNNCGSLSQKTQLVEHGAYNAKLHEMGFLGRAAAHKPKITMRNAKRRLEWCKARRHWTLEWWKRVLWSDELSFTIWQSDGQIWYKRHLSTTSNSHTPNSTMAKTKELSKDTRNKIVDLHQAGKTESAIEEDWENVIWALKMKRGWVFQHDNDPKHTARAMKEWLHG</sequence>
<feature type="domain" description="SOCS box" evidence="6">
    <location>
        <begin position="1369"/>
        <end position="1408"/>
    </location>
</feature>
<keyword evidence="2" id="KW-0677">Repeat</keyword>
<dbReference type="PANTHER" id="PTHR24198:SF173">
    <property type="entry name" value="ANKYRIN REPEAT AND SOCS BOX PROTEIN 10-RELATED"/>
    <property type="match status" value="1"/>
</dbReference>
<organism evidence="7 8">
    <name type="scientific">Coregonus suidteri</name>
    <dbReference type="NCBI Taxonomy" id="861788"/>
    <lineage>
        <taxon>Eukaryota</taxon>
        <taxon>Metazoa</taxon>
        <taxon>Chordata</taxon>
        <taxon>Craniata</taxon>
        <taxon>Vertebrata</taxon>
        <taxon>Euteleostomi</taxon>
        <taxon>Actinopterygii</taxon>
        <taxon>Neopterygii</taxon>
        <taxon>Teleostei</taxon>
        <taxon>Protacanthopterygii</taxon>
        <taxon>Salmoniformes</taxon>
        <taxon>Salmonidae</taxon>
        <taxon>Coregoninae</taxon>
        <taxon>Coregonus</taxon>
    </lineage>
</organism>
<feature type="region of interest" description="Disordered" evidence="5">
    <location>
        <begin position="138"/>
        <end position="167"/>
    </location>
</feature>
<feature type="compositionally biased region" description="Acidic residues" evidence="5">
    <location>
        <begin position="935"/>
        <end position="946"/>
    </location>
</feature>
<feature type="compositionally biased region" description="Basic and acidic residues" evidence="5">
    <location>
        <begin position="1428"/>
        <end position="1445"/>
    </location>
</feature>
<gene>
    <name evidence="7" type="ORF">J4Q44_G00271240</name>
</gene>
<accession>A0AAN8KX37</accession>
<dbReference type="PANTHER" id="PTHR24198">
    <property type="entry name" value="ANKYRIN REPEAT AND PROTEIN KINASE DOMAIN-CONTAINING PROTEIN"/>
    <property type="match status" value="1"/>
</dbReference>
<dbReference type="InterPro" id="IPR036397">
    <property type="entry name" value="RNaseH_sf"/>
</dbReference>
<dbReference type="SUPFAM" id="SSF48403">
    <property type="entry name" value="Ankyrin repeat"/>
    <property type="match status" value="1"/>
</dbReference>
<feature type="compositionally biased region" description="Polar residues" evidence="5">
    <location>
        <begin position="1490"/>
        <end position="1506"/>
    </location>
</feature>
<evidence type="ECO:0000313" key="8">
    <source>
        <dbReference type="Proteomes" id="UP001356427"/>
    </source>
</evidence>
<dbReference type="SMART" id="SM00248">
    <property type="entry name" value="ANK"/>
    <property type="match status" value="7"/>
</dbReference>
<dbReference type="GO" id="GO:0035556">
    <property type="term" value="P:intracellular signal transduction"/>
    <property type="evidence" value="ECO:0007669"/>
    <property type="project" value="InterPro"/>
</dbReference>
<dbReference type="Pfam" id="PF07525">
    <property type="entry name" value="SOCS_box"/>
    <property type="match status" value="1"/>
</dbReference>
<dbReference type="InterPro" id="IPR038717">
    <property type="entry name" value="Tc1-like_DDE_dom"/>
</dbReference>
<keyword evidence="8" id="KW-1185">Reference proteome</keyword>
<name>A0AAN8KX37_9TELE</name>
<feature type="region of interest" description="Disordered" evidence="5">
    <location>
        <begin position="1484"/>
        <end position="1506"/>
    </location>
</feature>
<feature type="repeat" description="ANK" evidence="4">
    <location>
        <begin position="863"/>
        <end position="895"/>
    </location>
</feature>
<comment type="pathway">
    <text evidence="1">Protein modification; protein ubiquitination.</text>
</comment>
<dbReference type="Proteomes" id="UP001356427">
    <property type="component" value="Unassembled WGS sequence"/>
</dbReference>
<dbReference type="SMART" id="SM00969">
    <property type="entry name" value="SOCS_box"/>
    <property type="match status" value="1"/>
</dbReference>
<evidence type="ECO:0000313" key="7">
    <source>
        <dbReference type="EMBL" id="KAK6302769.1"/>
    </source>
</evidence>
<dbReference type="Pfam" id="PF12796">
    <property type="entry name" value="Ank_2"/>
    <property type="match status" value="2"/>
</dbReference>
<dbReference type="GO" id="GO:0003676">
    <property type="term" value="F:nucleic acid binding"/>
    <property type="evidence" value="ECO:0007669"/>
    <property type="project" value="InterPro"/>
</dbReference>
<dbReference type="SUPFAM" id="SSF158235">
    <property type="entry name" value="SOCS box-like"/>
    <property type="match status" value="1"/>
</dbReference>
<feature type="region of interest" description="Disordered" evidence="5">
    <location>
        <begin position="930"/>
        <end position="956"/>
    </location>
</feature>
<evidence type="ECO:0000256" key="4">
    <source>
        <dbReference type="PROSITE-ProRule" id="PRU00023"/>
    </source>
</evidence>
<dbReference type="Gene3D" id="1.10.750.20">
    <property type="entry name" value="SOCS box"/>
    <property type="match status" value="1"/>
</dbReference>
<evidence type="ECO:0000256" key="3">
    <source>
        <dbReference type="ARBA" id="ARBA00023043"/>
    </source>
</evidence>